<evidence type="ECO:0000256" key="2">
    <source>
        <dbReference type="ARBA" id="ARBA00020644"/>
    </source>
</evidence>
<dbReference type="AlphaFoldDB" id="G8YJE6"/>
<feature type="compositionally biased region" description="Basic and acidic residues" evidence="3">
    <location>
        <begin position="112"/>
        <end position="125"/>
    </location>
</feature>
<feature type="region of interest" description="Disordered" evidence="3">
    <location>
        <begin position="139"/>
        <end position="161"/>
    </location>
</feature>
<dbReference type="InParanoid" id="G8YJE6"/>
<dbReference type="Proteomes" id="UP000005222">
    <property type="component" value="Chromosome H"/>
</dbReference>
<feature type="compositionally biased region" description="Basic and acidic residues" evidence="3">
    <location>
        <begin position="141"/>
        <end position="150"/>
    </location>
</feature>
<dbReference type="Proteomes" id="UP000005222">
    <property type="component" value="Chromosome G"/>
</dbReference>
<keyword evidence="6" id="KW-1185">Reference proteome</keyword>
<dbReference type="OMA" id="FQGAWPS"/>
<organism evidence="4 6">
    <name type="scientific">Pichia sorbitophila (strain ATCC MYA-4447 / BCRC 22081 / CBS 7064 / NBRC 10061 / NRRL Y-12695)</name>
    <name type="common">Hybrid yeast</name>
    <dbReference type="NCBI Taxonomy" id="559304"/>
    <lineage>
        <taxon>Eukaryota</taxon>
        <taxon>Fungi</taxon>
        <taxon>Dikarya</taxon>
        <taxon>Ascomycota</taxon>
        <taxon>Saccharomycotina</taxon>
        <taxon>Pichiomycetes</taxon>
        <taxon>Debaryomycetaceae</taxon>
        <taxon>Millerozyma</taxon>
    </lineage>
</organism>
<dbReference type="OrthoDB" id="6022at2759"/>
<dbReference type="EMBL" id="FO082052">
    <property type="protein sequence ID" value="CCE81206.1"/>
    <property type="molecule type" value="Genomic_DNA"/>
</dbReference>
<dbReference type="GO" id="GO:0070274">
    <property type="term" value="C:RES complex"/>
    <property type="evidence" value="ECO:0007669"/>
    <property type="project" value="TreeGrafter"/>
</dbReference>
<dbReference type="GO" id="GO:0003723">
    <property type="term" value="F:RNA binding"/>
    <property type="evidence" value="ECO:0007669"/>
    <property type="project" value="TreeGrafter"/>
</dbReference>
<dbReference type="InterPro" id="IPR051112">
    <property type="entry name" value="CWC26_splicing_factor"/>
</dbReference>
<evidence type="ECO:0000256" key="3">
    <source>
        <dbReference type="SAM" id="MobiDB-lite"/>
    </source>
</evidence>
<feature type="compositionally biased region" description="Low complexity" evidence="3">
    <location>
        <begin position="94"/>
        <end position="105"/>
    </location>
</feature>
<dbReference type="eggNOG" id="KOG2654">
    <property type="taxonomic scope" value="Eukaryota"/>
</dbReference>
<dbReference type="Pfam" id="PF09736">
    <property type="entry name" value="Bud13"/>
    <property type="match status" value="1"/>
</dbReference>
<dbReference type="InterPro" id="IPR018609">
    <property type="entry name" value="Bud13"/>
</dbReference>
<feature type="compositionally biased region" description="Basic and acidic residues" evidence="3">
    <location>
        <begin position="27"/>
        <end position="37"/>
    </location>
</feature>
<feature type="compositionally biased region" description="Low complexity" evidence="3">
    <location>
        <begin position="1"/>
        <end position="11"/>
    </location>
</feature>
<accession>G8YJE6</accession>
<dbReference type="PANTHER" id="PTHR31809:SF0">
    <property type="entry name" value="BUD13 HOMOLOG"/>
    <property type="match status" value="1"/>
</dbReference>
<dbReference type="GO" id="GO:0000398">
    <property type="term" value="P:mRNA splicing, via spliceosome"/>
    <property type="evidence" value="ECO:0007669"/>
    <property type="project" value="TreeGrafter"/>
</dbReference>
<dbReference type="FunCoup" id="G8YJE6">
    <property type="interactions" value="133"/>
</dbReference>
<dbReference type="EMBL" id="FO082053">
    <property type="protein sequence ID" value="CCE80441.1"/>
    <property type="molecule type" value="Genomic_DNA"/>
</dbReference>
<gene>
    <name evidence="4" type="primary">Piso0_003557</name>
    <name evidence="4" type="ORF">GNLVRS01_PISO0G14944g</name>
    <name evidence="5" type="ORF">GNLVRS01_PISO0H14945g</name>
</gene>
<dbReference type="HOGENOM" id="CLU_090706_0_0_1"/>
<name>G8YJE6_PICSO</name>
<feature type="region of interest" description="Disordered" evidence="3">
    <location>
        <begin position="1"/>
        <end position="75"/>
    </location>
</feature>
<dbReference type="GO" id="GO:0005684">
    <property type="term" value="C:U2-type spliceosomal complex"/>
    <property type="evidence" value="ECO:0007669"/>
    <property type="project" value="TreeGrafter"/>
</dbReference>
<reference evidence="6" key="2">
    <citation type="journal article" date="2012" name="G3 (Bethesda)">
        <title>Pichia sorbitophila, an interspecies yeast hybrid reveals early steps of genome resolution following polyploidization.</title>
        <authorList>
            <person name="Leh Louis V."/>
            <person name="Despons L."/>
            <person name="Friedrich A."/>
            <person name="Martin T."/>
            <person name="Durrens P."/>
            <person name="Casaregola S."/>
            <person name="Neuveglise C."/>
            <person name="Fairhead C."/>
            <person name="Marck C."/>
            <person name="Cruz J.A."/>
            <person name="Straub M.L."/>
            <person name="Kugler V."/>
            <person name="Sacerdot C."/>
            <person name="Uzunov Z."/>
            <person name="Thierry A."/>
            <person name="Weiss S."/>
            <person name="Bleykasten C."/>
            <person name="De Montigny J."/>
            <person name="Jacques N."/>
            <person name="Jung P."/>
            <person name="Lemaire M."/>
            <person name="Mallet S."/>
            <person name="Morel G."/>
            <person name="Richard G.F."/>
            <person name="Sarkar A."/>
            <person name="Savel G."/>
            <person name="Schacherer J."/>
            <person name="Seret M.L."/>
            <person name="Talla E."/>
            <person name="Samson G."/>
            <person name="Jubin C."/>
            <person name="Poulain J."/>
            <person name="Vacherie B."/>
            <person name="Barbe V."/>
            <person name="Pelletier E."/>
            <person name="Sherman D.J."/>
            <person name="Westhof E."/>
            <person name="Weissenbach J."/>
            <person name="Baret P.V."/>
            <person name="Wincker P."/>
            <person name="Gaillardin C."/>
            <person name="Dujon B."/>
            <person name="Souciet J.L."/>
        </authorList>
    </citation>
    <scope>NUCLEOTIDE SEQUENCE [LARGE SCALE GENOMIC DNA]</scope>
    <source>
        <strain evidence="6">ATCC MYA-4447 / BCRC 22081 / CBS 7064 / NBRC 10061 / NRRL Y-12695</strain>
    </source>
</reference>
<sequence length="281" mass="31497">MSRADYLSKYLSGGGGKDKKKKKKAHQKDSSPEREKLNIVVNAPSIADDIGEASEEEEDTPITLDPQTNVKENKGFKRIDTGAVVSNAIRTARDSNSTTDSSSTSGLTLAEKPPEQRTVYRDKSGRIIDIHARRANLAEQAKGKAEREKNQSLTLNQGELQKIEDEEQRARESVLKELGTNSSQYIQRLREEKLKTASHFDDPMSAFADNTASSSSTRSKTGRFYYTKGVGPVNRYNIKPGFFWDGIDRSNGFEELAVRKRNEQSYSKLTVNDFYEANEDI</sequence>
<proteinExistence type="inferred from homology"/>
<dbReference type="PANTHER" id="PTHR31809">
    <property type="entry name" value="BUD13 HOMOLOG"/>
    <property type="match status" value="1"/>
</dbReference>
<evidence type="ECO:0000313" key="6">
    <source>
        <dbReference type="Proteomes" id="UP000005222"/>
    </source>
</evidence>
<reference evidence="4" key="1">
    <citation type="submission" date="2011-10" db="EMBL/GenBank/DDBJ databases">
        <authorList>
            <person name="Genoscope - CEA"/>
        </authorList>
    </citation>
    <scope>NUCLEOTIDE SEQUENCE</scope>
</reference>
<feature type="region of interest" description="Disordered" evidence="3">
    <location>
        <begin position="88"/>
        <end position="125"/>
    </location>
</feature>
<protein>
    <recommendedName>
        <fullName evidence="2">Pre-mRNA-splicing factor CWC26</fullName>
    </recommendedName>
</protein>
<comment type="similarity">
    <text evidence="1">Belongs to the CWC26 family.</text>
</comment>
<dbReference type="STRING" id="559304.G8YJE6"/>
<evidence type="ECO:0000313" key="4">
    <source>
        <dbReference type="EMBL" id="CCE80441.1"/>
    </source>
</evidence>
<evidence type="ECO:0000313" key="5">
    <source>
        <dbReference type="EMBL" id="CCE81206.1"/>
    </source>
</evidence>
<feature type="compositionally biased region" description="Acidic residues" evidence="3">
    <location>
        <begin position="49"/>
        <end position="60"/>
    </location>
</feature>
<evidence type="ECO:0000256" key="1">
    <source>
        <dbReference type="ARBA" id="ARBA00011069"/>
    </source>
</evidence>